<dbReference type="Pfam" id="PF19794">
    <property type="entry name" value="DUF6278"/>
    <property type="match status" value="1"/>
</dbReference>
<evidence type="ECO:0000313" key="1">
    <source>
        <dbReference type="EMBL" id="MFC1419192.1"/>
    </source>
</evidence>
<gene>
    <name evidence="1" type="ORF">ACEZDE_21510</name>
</gene>
<organism evidence="1 2">
    <name type="scientific">Streptacidiphilus cavernicola</name>
    <dbReference type="NCBI Taxonomy" id="3342716"/>
    <lineage>
        <taxon>Bacteria</taxon>
        <taxon>Bacillati</taxon>
        <taxon>Actinomycetota</taxon>
        <taxon>Actinomycetes</taxon>
        <taxon>Kitasatosporales</taxon>
        <taxon>Streptomycetaceae</taxon>
        <taxon>Streptacidiphilus</taxon>
    </lineage>
</organism>
<evidence type="ECO:0000313" key="2">
    <source>
        <dbReference type="Proteomes" id="UP001592531"/>
    </source>
</evidence>
<keyword evidence="2" id="KW-1185">Reference proteome</keyword>
<sequence>MGFAFLDRWRTRQPPAAPGPVRYGSVQPGSLGEMLSECGLLRERALDAGLRLDDTAASLRALDQLIPDWRNDPNVSEWLGNDAGLYLGTVIVRTVDGAQWELLADGSPMVVLANGREIDVVTAGRSWAEEGSPELSAAYALVHSGG</sequence>
<dbReference type="RefSeq" id="WP_380538251.1">
    <property type="nucleotide sequence ID" value="NZ_JBHFAB010000016.1"/>
</dbReference>
<reference evidence="1 2" key="1">
    <citation type="submission" date="2024-09" db="EMBL/GenBank/DDBJ databases">
        <authorList>
            <person name="Lee S.D."/>
        </authorList>
    </citation>
    <scope>NUCLEOTIDE SEQUENCE [LARGE SCALE GENOMIC DNA]</scope>
    <source>
        <strain evidence="1 2">N8-3</strain>
    </source>
</reference>
<comment type="caution">
    <text evidence="1">The sequence shown here is derived from an EMBL/GenBank/DDBJ whole genome shotgun (WGS) entry which is preliminary data.</text>
</comment>
<dbReference type="Proteomes" id="UP001592531">
    <property type="component" value="Unassembled WGS sequence"/>
</dbReference>
<protein>
    <submittedName>
        <fullName evidence="1">DUF6278 family protein</fullName>
    </submittedName>
</protein>
<name>A0ABV6VZP6_9ACTN</name>
<proteinExistence type="predicted"/>
<accession>A0ABV6VZP6</accession>
<dbReference type="InterPro" id="IPR046245">
    <property type="entry name" value="DUF6278"/>
</dbReference>
<dbReference type="EMBL" id="JBHFAB010000016">
    <property type="protein sequence ID" value="MFC1419192.1"/>
    <property type="molecule type" value="Genomic_DNA"/>
</dbReference>